<comment type="caution">
    <text evidence="1">The sequence shown here is derived from an EMBL/GenBank/DDBJ whole genome shotgun (WGS) entry which is preliminary data.</text>
</comment>
<gene>
    <name evidence="1" type="ORF">SAMN02927897_03228</name>
</gene>
<name>A0A1G4YR97_9ENTR</name>
<proteinExistence type="predicted"/>
<evidence type="ECO:0000313" key="2">
    <source>
        <dbReference type="Proteomes" id="UP000183569"/>
    </source>
</evidence>
<sequence length="334" mass="39256">MKGALIFHLSLTIGRTDEDNWEILELDDILFWENNLKLIKSKCYSHDGCSVNVSANWDILIERLKESYRKTKDAYSKTPIDYSSFVERKVQIPVSVEIKEENKHSHYISYARFFVDYYLYELFVLMNLARPGVCDFFNLSINDDRMMLSSYNFQNAWLNSFNGHFPRLKELPLSDVISWYEEINIGYKQKASLPIEKALFSLIHFCHSDDNINGIMWIFHALEAIFSTKFGEGFSNLIERISFLLTLNEKERSLLRKNFRLLYDLRSSLIHGGYEIYHPMRYDLMDDSLNDQFSEIYKNLQFGVSVIISCLQVLISNNWYGINIEEKINGKPTP</sequence>
<dbReference type="RefSeq" id="WP_017458980.1">
    <property type="nucleotide sequence ID" value="NZ_CP016337.1"/>
</dbReference>
<organism evidence="1 2">
    <name type="scientific">Kosakonia sacchari</name>
    <dbReference type="NCBI Taxonomy" id="1158459"/>
    <lineage>
        <taxon>Bacteria</taxon>
        <taxon>Pseudomonadati</taxon>
        <taxon>Pseudomonadota</taxon>
        <taxon>Gammaproteobacteria</taxon>
        <taxon>Enterobacterales</taxon>
        <taxon>Enterobacteriaceae</taxon>
        <taxon>Kosakonia</taxon>
    </lineage>
</organism>
<reference evidence="1 2" key="1">
    <citation type="submission" date="2016-10" db="EMBL/GenBank/DDBJ databases">
        <authorList>
            <person name="Varghese N."/>
            <person name="Submissions S."/>
        </authorList>
    </citation>
    <scope>NUCLEOTIDE SEQUENCE [LARGE SCALE GENOMIC DNA]</scope>
    <source>
        <strain evidence="1 2">CGMCC 1.12102</strain>
    </source>
</reference>
<evidence type="ECO:0008006" key="3">
    <source>
        <dbReference type="Google" id="ProtNLM"/>
    </source>
</evidence>
<dbReference type="AlphaFoldDB" id="A0A1G4YR97"/>
<dbReference type="EMBL" id="FMUI01000010">
    <property type="protein sequence ID" value="SCX55969.1"/>
    <property type="molecule type" value="Genomic_DNA"/>
</dbReference>
<protein>
    <recommendedName>
        <fullName evidence="3">Apea-like HEPN domain-containing protein</fullName>
    </recommendedName>
</protein>
<evidence type="ECO:0000313" key="1">
    <source>
        <dbReference type="EMBL" id="SCX55969.1"/>
    </source>
</evidence>
<accession>A0A1G4YR97</accession>
<dbReference type="GeneID" id="23846291"/>
<dbReference type="Proteomes" id="UP000183569">
    <property type="component" value="Unassembled WGS sequence"/>
</dbReference>